<dbReference type="AlphaFoldDB" id="A0A0D3J953"/>
<feature type="coiled-coil region" evidence="1">
    <location>
        <begin position="93"/>
        <end position="120"/>
    </location>
</feature>
<organism evidence="3 4">
    <name type="scientific">Emiliania huxleyi (strain CCMP1516)</name>
    <dbReference type="NCBI Taxonomy" id="280463"/>
    <lineage>
        <taxon>Eukaryota</taxon>
        <taxon>Haptista</taxon>
        <taxon>Haptophyta</taxon>
        <taxon>Prymnesiophyceae</taxon>
        <taxon>Isochrysidales</taxon>
        <taxon>Noelaerhabdaceae</taxon>
        <taxon>Emiliania</taxon>
    </lineage>
</organism>
<feature type="region of interest" description="Disordered" evidence="2">
    <location>
        <begin position="58"/>
        <end position="78"/>
    </location>
</feature>
<accession>A0A0D3J953</accession>
<name>A0A0D3J953_EMIH1</name>
<dbReference type="GeneID" id="17265536"/>
<evidence type="ECO:0000313" key="4">
    <source>
        <dbReference type="Proteomes" id="UP000013827"/>
    </source>
</evidence>
<dbReference type="PaxDb" id="2903-EOD20038"/>
<evidence type="ECO:0000256" key="1">
    <source>
        <dbReference type="SAM" id="Coils"/>
    </source>
</evidence>
<dbReference type="RefSeq" id="XP_005772467.1">
    <property type="nucleotide sequence ID" value="XM_005772410.1"/>
</dbReference>
<reference evidence="4" key="1">
    <citation type="journal article" date="2013" name="Nature">
        <title>Pan genome of the phytoplankton Emiliania underpins its global distribution.</title>
        <authorList>
            <person name="Read B.A."/>
            <person name="Kegel J."/>
            <person name="Klute M.J."/>
            <person name="Kuo A."/>
            <person name="Lefebvre S.C."/>
            <person name="Maumus F."/>
            <person name="Mayer C."/>
            <person name="Miller J."/>
            <person name="Monier A."/>
            <person name="Salamov A."/>
            <person name="Young J."/>
            <person name="Aguilar M."/>
            <person name="Claverie J.M."/>
            <person name="Frickenhaus S."/>
            <person name="Gonzalez K."/>
            <person name="Herman E.K."/>
            <person name="Lin Y.C."/>
            <person name="Napier J."/>
            <person name="Ogata H."/>
            <person name="Sarno A.F."/>
            <person name="Shmutz J."/>
            <person name="Schroeder D."/>
            <person name="de Vargas C."/>
            <person name="Verret F."/>
            <person name="von Dassow P."/>
            <person name="Valentin K."/>
            <person name="Van de Peer Y."/>
            <person name="Wheeler G."/>
            <person name="Dacks J.B."/>
            <person name="Delwiche C.F."/>
            <person name="Dyhrman S.T."/>
            <person name="Glockner G."/>
            <person name="John U."/>
            <person name="Richards T."/>
            <person name="Worden A.Z."/>
            <person name="Zhang X."/>
            <person name="Grigoriev I.V."/>
            <person name="Allen A.E."/>
            <person name="Bidle K."/>
            <person name="Borodovsky M."/>
            <person name="Bowler C."/>
            <person name="Brownlee C."/>
            <person name="Cock J.M."/>
            <person name="Elias M."/>
            <person name="Gladyshev V.N."/>
            <person name="Groth M."/>
            <person name="Guda C."/>
            <person name="Hadaegh A."/>
            <person name="Iglesias-Rodriguez M.D."/>
            <person name="Jenkins J."/>
            <person name="Jones B.M."/>
            <person name="Lawson T."/>
            <person name="Leese F."/>
            <person name="Lindquist E."/>
            <person name="Lobanov A."/>
            <person name="Lomsadze A."/>
            <person name="Malik S.B."/>
            <person name="Marsh M.E."/>
            <person name="Mackinder L."/>
            <person name="Mock T."/>
            <person name="Mueller-Roeber B."/>
            <person name="Pagarete A."/>
            <person name="Parker M."/>
            <person name="Probert I."/>
            <person name="Quesneville H."/>
            <person name="Raines C."/>
            <person name="Rensing S.A."/>
            <person name="Riano-Pachon D.M."/>
            <person name="Richier S."/>
            <person name="Rokitta S."/>
            <person name="Shiraiwa Y."/>
            <person name="Soanes D.M."/>
            <person name="van der Giezen M."/>
            <person name="Wahlund T.M."/>
            <person name="Williams B."/>
            <person name="Wilson W."/>
            <person name="Wolfe G."/>
            <person name="Wurch L.L."/>
        </authorList>
    </citation>
    <scope>NUCLEOTIDE SEQUENCE</scope>
</reference>
<proteinExistence type="predicted"/>
<reference evidence="3" key="2">
    <citation type="submission" date="2024-10" db="UniProtKB">
        <authorList>
            <consortium name="EnsemblProtists"/>
        </authorList>
    </citation>
    <scope>IDENTIFICATION</scope>
</reference>
<dbReference type="KEGG" id="ehx:EMIHUDRAFT_208814"/>
<dbReference type="EnsemblProtists" id="EOD20038">
    <property type="protein sequence ID" value="EOD20038"/>
    <property type="gene ID" value="EMIHUDRAFT_208814"/>
</dbReference>
<dbReference type="Proteomes" id="UP000013827">
    <property type="component" value="Unassembled WGS sequence"/>
</dbReference>
<keyword evidence="4" id="KW-1185">Reference proteome</keyword>
<evidence type="ECO:0000256" key="2">
    <source>
        <dbReference type="SAM" id="MobiDB-lite"/>
    </source>
</evidence>
<dbReference type="HOGENOM" id="CLU_102744_0_0_1"/>
<sequence>MATVRAYENIEARRGRDGGDVRDVRCCRDVRSWAEVCAAAREREFKILARDSEKARKGRRAAEAAGEPEVAPSPAPPPVFKTLREKKVAQASAEGWAAEVARAEELYEELRERAPQHCRRGGKWAREKLVMAVQGEFPRARGAGVPKGTILCLGRVLDAHDEQDDAEGGHRDWEEDPLGFDTNPMLLRAMCMAFE</sequence>
<keyword evidence="1" id="KW-0175">Coiled coil</keyword>
<evidence type="ECO:0000313" key="3">
    <source>
        <dbReference type="EnsemblProtists" id="EOD20038"/>
    </source>
</evidence>
<protein>
    <submittedName>
        <fullName evidence="3">Uncharacterized protein</fullName>
    </submittedName>
</protein>